<sequence>MSRRLASAAAIALLLALAGCLALAAPARLPEAQADGFDLLAFFDGEARSTGTITTALVSTQAFSATFEGRREGNSLRLDERFRFADGSARLQRWRLTRDGGGRLRGTVETEDETGALRPPVPVEGRLTAEGAVLAYDGYAPGGGTLRLGFRHAMTRLDGRRVSNHVTVRLLGLPLATSDVVFVRDGANPHLMR</sequence>
<proteinExistence type="predicted"/>
<organism evidence="1 2">
    <name type="scientific">Antarcticirhabdus aurantiaca</name>
    <dbReference type="NCBI Taxonomy" id="2606717"/>
    <lineage>
        <taxon>Bacteria</taxon>
        <taxon>Pseudomonadati</taxon>
        <taxon>Pseudomonadota</taxon>
        <taxon>Alphaproteobacteria</taxon>
        <taxon>Hyphomicrobiales</taxon>
        <taxon>Aurantimonadaceae</taxon>
        <taxon>Antarcticirhabdus</taxon>
    </lineage>
</organism>
<accession>A0ACD4NJM0</accession>
<dbReference type="Proteomes" id="UP001163223">
    <property type="component" value="Chromosome"/>
</dbReference>
<protein>
    <submittedName>
        <fullName evidence="1">DUF3833 family protein</fullName>
    </submittedName>
</protein>
<keyword evidence="2" id="KW-1185">Reference proteome</keyword>
<evidence type="ECO:0000313" key="2">
    <source>
        <dbReference type="Proteomes" id="UP001163223"/>
    </source>
</evidence>
<name>A0ACD4NJM0_9HYPH</name>
<evidence type="ECO:0000313" key="1">
    <source>
        <dbReference type="EMBL" id="WAJ26968.1"/>
    </source>
</evidence>
<reference evidence="1" key="1">
    <citation type="submission" date="2022-11" db="EMBL/GenBank/DDBJ databases">
        <title>beta-Carotene-producing bacterium, Jeongeuplla avenae sp. nov., alleviates the salt stress of Arabidopsis seedlings.</title>
        <authorList>
            <person name="Jiang L."/>
            <person name="Lee J."/>
        </authorList>
    </citation>
    <scope>NUCLEOTIDE SEQUENCE</scope>
    <source>
        <strain evidence="1">DY_R2A_6</strain>
    </source>
</reference>
<gene>
    <name evidence="1" type="ORF">OXU80_19160</name>
</gene>
<dbReference type="EMBL" id="CP113520">
    <property type="protein sequence ID" value="WAJ26968.1"/>
    <property type="molecule type" value="Genomic_DNA"/>
</dbReference>